<feature type="compositionally biased region" description="Polar residues" evidence="1">
    <location>
        <begin position="106"/>
        <end position="121"/>
    </location>
</feature>
<accession>A0A4U6UPT5</accession>
<sequence length="140" mass="15497">MSHYLSLQRVYKNIIDKNTLFFFLASSLSFLSLSLSDRTFLSLTIQNLPNRQAQQQLAPSNNAIHQPYLLPASLRVARQNVLPHVLLARAPPHHRAALHREEGGTDAQSSGTPARSYSTPMLTAPRADGGSWLLLQRLAG</sequence>
<dbReference type="Gramene" id="TKW17014">
    <property type="protein sequence ID" value="TKW17014"/>
    <property type="gene ID" value="SEVIR_5G337733v2"/>
</dbReference>
<organism evidence="2 3">
    <name type="scientific">Setaria viridis</name>
    <name type="common">Green bristlegrass</name>
    <name type="synonym">Setaria italica subsp. viridis</name>
    <dbReference type="NCBI Taxonomy" id="4556"/>
    <lineage>
        <taxon>Eukaryota</taxon>
        <taxon>Viridiplantae</taxon>
        <taxon>Streptophyta</taxon>
        <taxon>Embryophyta</taxon>
        <taxon>Tracheophyta</taxon>
        <taxon>Spermatophyta</taxon>
        <taxon>Magnoliopsida</taxon>
        <taxon>Liliopsida</taxon>
        <taxon>Poales</taxon>
        <taxon>Poaceae</taxon>
        <taxon>PACMAD clade</taxon>
        <taxon>Panicoideae</taxon>
        <taxon>Panicodae</taxon>
        <taxon>Paniceae</taxon>
        <taxon>Cenchrinae</taxon>
        <taxon>Setaria</taxon>
    </lineage>
</organism>
<keyword evidence="3" id="KW-1185">Reference proteome</keyword>
<name>A0A4U6UPT5_SETVI</name>
<dbReference type="EMBL" id="CM016556">
    <property type="protein sequence ID" value="TKW17014.1"/>
    <property type="molecule type" value="Genomic_DNA"/>
</dbReference>
<evidence type="ECO:0000313" key="2">
    <source>
        <dbReference type="EMBL" id="TKW17014.1"/>
    </source>
</evidence>
<proteinExistence type="predicted"/>
<evidence type="ECO:0000313" key="3">
    <source>
        <dbReference type="Proteomes" id="UP000298652"/>
    </source>
</evidence>
<dbReference type="Proteomes" id="UP000298652">
    <property type="component" value="Chromosome 5"/>
</dbReference>
<dbReference type="AlphaFoldDB" id="A0A4U6UPT5"/>
<protein>
    <submittedName>
        <fullName evidence="2">Uncharacterized protein</fullName>
    </submittedName>
</protein>
<feature type="region of interest" description="Disordered" evidence="1">
    <location>
        <begin position="96"/>
        <end position="123"/>
    </location>
</feature>
<reference evidence="2" key="1">
    <citation type="submission" date="2019-03" db="EMBL/GenBank/DDBJ databases">
        <title>WGS assembly of Setaria viridis.</title>
        <authorList>
            <person name="Huang P."/>
            <person name="Jenkins J."/>
            <person name="Grimwood J."/>
            <person name="Barry K."/>
            <person name="Healey A."/>
            <person name="Mamidi S."/>
            <person name="Sreedasyam A."/>
            <person name="Shu S."/>
            <person name="Feldman M."/>
            <person name="Wu J."/>
            <person name="Yu Y."/>
            <person name="Chen C."/>
            <person name="Johnson J."/>
            <person name="Rokhsar D."/>
            <person name="Baxter I."/>
            <person name="Schmutz J."/>
            <person name="Brutnell T."/>
            <person name="Kellogg E."/>
        </authorList>
    </citation>
    <scope>NUCLEOTIDE SEQUENCE [LARGE SCALE GENOMIC DNA]</scope>
</reference>
<gene>
    <name evidence="2" type="ORF">SEVIR_5G337733v2</name>
</gene>
<evidence type="ECO:0000256" key="1">
    <source>
        <dbReference type="SAM" id="MobiDB-lite"/>
    </source>
</evidence>